<accession>A0ABR3D4R3</accession>
<sequence length="49" mass="5534">MDGWIEGYDGMQTKHLGEGKMTANDGRYEKREGRLPGERDLSDSRCSLS</sequence>
<protein>
    <submittedName>
        <fullName evidence="2">Uncharacterized protein</fullName>
    </submittedName>
</protein>
<evidence type="ECO:0000256" key="1">
    <source>
        <dbReference type="SAM" id="MobiDB-lite"/>
    </source>
</evidence>
<proteinExistence type="predicted"/>
<evidence type="ECO:0000313" key="2">
    <source>
        <dbReference type="EMBL" id="KAL0467263.1"/>
    </source>
</evidence>
<gene>
    <name evidence="2" type="ORF">QR685DRAFT_599987</name>
</gene>
<organism evidence="2 3">
    <name type="scientific">Neurospora intermedia</name>
    <dbReference type="NCBI Taxonomy" id="5142"/>
    <lineage>
        <taxon>Eukaryota</taxon>
        <taxon>Fungi</taxon>
        <taxon>Dikarya</taxon>
        <taxon>Ascomycota</taxon>
        <taxon>Pezizomycotina</taxon>
        <taxon>Sordariomycetes</taxon>
        <taxon>Sordariomycetidae</taxon>
        <taxon>Sordariales</taxon>
        <taxon>Sordariaceae</taxon>
        <taxon>Neurospora</taxon>
    </lineage>
</organism>
<dbReference type="EMBL" id="JAVLET010000010">
    <property type="protein sequence ID" value="KAL0467263.1"/>
    <property type="molecule type" value="Genomic_DNA"/>
</dbReference>
<comment type="caution">
    <text evidence="2">The sequence shown here is derived from an EMBL/GenBank/DDBJ whole genome shotgun (WGS) entry which is preliminary data.</text>
</comment>
<name>A0ABR3D4R3_NEUIN</name>
<feature type="region of interest" description="Disordered" evidence="1">
    <location>
        <begin position="1"/>
        <end position="49"/>
    </location>
</feature>
<evidence type="ECO:0000313" key="3">
    <source>
        <dbReference type="Proteomes" id="UP001451303"/>
    </source>
</evidence>
<reference evidence="2 3" key="1">
    <citation type="submission" date="2023-09" db="EMBL/GenBank/DDBJ databases">
        <title>Multi-omics analysis of a traditional fermented food reveals byproduct-associated fungal strains for waste-to-food upcycling.</title>
        <authorList>
            <consortium name="Lawrence Berkeley National Laboratory"/>
            <person name="Rekdal V.M."/>
            <person name="Villalobos-Escobedo J.M."/>
            <person name="Rodriguez-Valeron N."/>
            <person name="Garcia M.O."/>
            <person name="Vasquez D.P."/>
            <person name="Damayanti I."/>
            <person name="Sorensen P.M."/>
            <person name="Baidoo E.E."/>
            <person name="De Carvalho A.C."/>
            <person name="Riley R."/>
            <person name="Lipzen A."/>
            <person name="He G."/>
            <person name="Yan M."/>
            <person name="Haridas S."/>
            <person name="Daum C."/>
            <person name="Yoshinaga Y."/>
            <person name="Ng V."/>
            <person name="Grigoriev I.V."/>
            <person name="Munk R."/>
            <person name="Nuraida L."/>
            <person name="Wijaya C.H."/>
            <person name="Morales P.-C."/>
            <person name="Keasling J.D."/>
        </authorList>
    </citation>
    <scope>NUCLEOTIDE SEQUENCE [LARGE SCALE GENOMIC DNA]</scope>
    <source>
        <strain evidence="2 3">FGSC 2613</strain>
    </source>
</reference>
<keyword evidence="3" id="KW-1185">Reference proteome</keyword>
<feature type="compositionally biased region" description="Basic and acidic residues" evidence="1">
    <location>
        <begin position="26"/>
        <end position="43"/>
    </location>
</feature>
<dbReference type="Proteomes" id="UP001451303">
    <property type="component" value="Unassembled WGS sequence"/>
</dbReference>